<feature type="domain" description="GH18" evidence="12">
    <location>
        <begin position="6"/>
        <end position="361"/>
    </location>
</feature>
<dbReference type="InterPro" id="IPR029070">
    <property type="entry name" value="Chitinase_insertion_sf"/>
</dbReference>
<dbReference type="InterPro" id="IPR017853">
    <property type="entry name" value="GH"/>
</dbReference>
<evidence type="ECO:0000259" key="12">
    <source>
        <dbReference type="PROSITE" id="PS51910"/>
    </source>
</evidence>
<dbReference type="EC" id="3.2.1.14" evidence="3"/>
<gene>
    <name evidence="13" type="ORF">FA10DRAFT_266144</name>
</gene>
<evidence type="ECO:0000256" key="5">
    <source>
        <dbReference type="ARBA" id="ARBA00022801"/>
    </source>
</evidence>
<comment type="subcellular location">
    <subcellularLocation>
        <location evidence="2">Secreted</location>
    </subcellularLocation>
</comment>
<dbReference type="GO" id="GO:0008843">
    <property type="term" value="F:endochitinase activity"/>
    <property type="evidence" value="ECO:0007669"/>
    <property type="project" value="UniProtKB-EC"/>
</dbReference>
<sequence length="387" mass="43236">MAQTGKVNVAYFTNWSIYGQKYHPSKVPCSSLTHILYAFADIKDDGTVFLTDAWSDVDIHYDGDSWEDQGKKLYGNFKQFALMKRRHRHLKLLLSIGGWTYSSHFKAVLTPSGRQRFVESAMKILEDVGLDGLDVDWEYPQNAGEAQAYVDLLAALRQALDQREQAMGEAKHWLSIAAPAGEARNKLKVREMDRYLDLWNLMAYDFTGTWSDTASHHANIFASPQARTPMCADEAVSFFVNQGVNPAKIVLGMPLYSRAFANCHGLGSNYQGVPEGGSEPGLFFYKNLPLPGHQEYFDDKALAWYSVDPSGSQVVSYEGPTSVDAKADYIHRRGLAGAMWWELGGDAEDPQRALVPRAGFRLGDLDQSSNNLHFPGSQYENVRSGQI</sequence>
<dbReference type="PROSITE" id="PS01095">
    <property type="entry name" value="GH18_1"/>
    <property type="match status" value="1"/>
</dbReference>
<dbReference type="GO" id="GO:0008061">
    <property type="term" value="F:chitin binding"/>
    <property type="evidence" value="ECO:0007669"/>
    <property type="project" value="InterPro"/>
</dbReference>
<accession>A0A316YX37</accession>
<proteinExistence type="inferred from homology"/>
<dbReference type="SUPFAM" id="SSF54556">
    <property type="entry name" value="Chitinase insertion domain"/>
    <property type="match status" value="1"/>
</dbReference>
<dbReference type="Pfam" id="PF00704">
    <property type="entry name" value="Glyco_hydro_18"/>
    <property type="match status" value="1"/>
</dbReference>
<keyword evidence="8 10" id="KW-0326">Glycosidase</keyword>
<evidence type="ECO:0000256" key="6">
    <source>
        <dbReference type="ARBA" id="ARBA00023024"/>
    </source>
</evidence>
<name>A0A316YX37_9BASI</name>
<protein>
    <recommendedName>
        <fullName evidence="3">chitinase</fullName>
        <ecNumber evidence="3">3.2.1.14</ecNumber>
    </recommendedName>
</protein>
<dbReference type="STRING" id="215250.A0A316YX37"/>
<dbReference type="InterPro" id="IPR001223">
    <property type="entry name" value="Glyco_hydro18_cat"/>
</dbReference>
<keyword evidence="9" id="KW-0624">Polysaccharide degradation</keyword>
<organism evidence="13 14">
    <name type="scientific">Acaromyces ingoldii</name>
    <dbReference type="NCBI Taxonomy" id="215250"/>
    <lineage>
        <taxon>Eukaryota</taxon>
        <taxon>Fungi</taxon>
        <taxon>Dikarya</taxon>
        <taxon>Basidiomycota</taxon>
        <taxon>Ustilaginomycotina</taxon>
        <taxon>Exobasidiomycetes</taxon>
        <taxon>Exobasidiales</taxon>
        <taxon>Cryptobasidiaceae</taxon>
        <taxon>Acaromyces</taxon>
    </lineage>
</organism>
<evidence type="ECO:0000256" key="10">
    <source>
        <dbReference type="RuleBase" id="RU000489"/>
    </source>
</evidence>
<dbReference type="GO" id="GO:0005576">
    <property type="term" value="C:extracellular region"/>
    <property type="evidence" value="ECO:0007669"/>
    <property type="project" value="UniProtKB-SubCell"/>
</dbReference>
<dbReference type="Proteomes" id="UP000245768">
    <property type="component" value="Unassembled WGS sequence"/>
</dbReference>
<keyword evidence="14" id="KW-1185">Reference proteome</keyword>
<dbReference type="RefSeq" id="XP_025379563.1">
    <property type="nucleotide sequence ID" value="XM_025521377.1"/>
</dbReference>
<keyword evidence="4" id="KW-0964">Secreted</keyword>
<evidence type="ECO:0000256" key="2">
    <source>
        <dbReference type="ARBA" id="ARBA00004613"/>
    </source>
</evidence>
<keyword evidence="5 10" id="KW-0378">Hydrolase</keyword>
<evidence type="ECO:0000256" key="11">
    <source>
        <dbReference type="RuleBase" id="RU004453"/>
    </source>
</evidence>
<dbReference type="PROSITE" id="PS51910">
    <property type="entry name" value="GH18_2"/>
    <property type="match status" value="1"/>
</dbReference>
<reference evidence="13 14" key="1">
    <citation type="journal article" date="2018" name="Mol. Biol. Evol.">
        <title>Broad Genomic Sampling Reveals a Smut Pathogenic Ancestry of the Fungal Clade Ustilaginomycotina.</title>
        <authorList>
            <person name="Kijpornyongpan T."/>
            <person name="Mondo S.J."/>
            <person name="Barry K."/>
            <person name="Sandor L."/>
            <person name="Lee J."/>
            <person name="Lipzen A."/>
            <person name="Pangilinan J."/>
            <person name="LaButti K."/>
            <person name="Hainaut M."/>
            <person name="Henrissat B."/>
            <person name="Grigoriev I.V."/>
            <person name="Spatafora J.W."/>
            <person name="Aime M.C."/>
        </authorList>
    </citation>
    <scope>NUCLEOTIDE SEQUENCE [LARGE SCALE GENOMIC DNA]</scope>
    <source>
        <strain evidence="13 14">MCA 4198</strain>
    </source>
</reference>
<dbReference type="GO" id="GO:0000272">
    <property type="term" value="P:polysaccharide catabolic process"/>
    <property type="evidence" value="ECO:0007669"/>
    <property type="project" value="UniProtKB-KW"/>
</dbReference>
<dbReference type="InterPro" id="IPR001579">
    <property type="entry name" value="Glyco_hydro_18_chit_AS"/>
</dbReference>
<dbReference type="SMART" id="SM00636">
    <property type="entry name" value="Glyco_18"/>
    <property type="match status" value="1"/>
</dbReference>
<dbReference type="InterPro" id="IPR011583">
    <property type="entry name" value="Chitinase_II/V-like_cat"/>
</dbReference>
<keyword evidence="7" id="KW-0119">Carbohydrate metabolism</keyword>
<comment type="catalytic activity">
    <reaction evidence="1">
        <text>Random endo-hydrolysis of N-acetyl-beta-D-glucosaminide (1-&gt;4)-beta-linkages in chitin and chitodextrins.</text>
        <dbReference type="EC" id="3.2.1.14"/>
    </reaction>
</comment>
<dbReference type="CDD" id="cd06548">
    <property type="entry name" value="GH18_chitinase"/>
    <property type="match status" value="1"/>
</dbReference>
<dbReference type="InParanoid" id="A0A316YX37"/>
<evidence type="ECO:0000256" key="1">
    <source>
        <dbReference type="ARBA" id="ARBA00000822"/>
    </source>
</evidence>
<dbReference type="OrthoDB" id="76388at2759"/>
<dbReference type="PANTHER" id="PTHR11177:SF317">
    <property type="entry name" value="CHITINASE 12-RELATED"/>
    <property type="match status" value="1"/>
</dbReference>
<dbReference type="AlphaFoldDB" id="A0A316YX37"/>
<dbReference type="Gene3D" id="3.10.50.10">
    <property type="match status" value="1"/>
</dbReference>
<evidence type="ECO:0000256" key="8">
    <source>
        <dbReference type="ARBA" id="ARBA00023295"/>
    </source>
</evidence>
<dbReference type="EMBL" id="KZ819635">
    <property type="protein sequence ID" value="PWN92365.1"/>
    <property type="molecule type" value="Genomic_DNA"/>
</dbReference>
<evidence type="ECO:0000313" key="14">
    <source>
        <dbReference type="Proteomes" id="UP000245768"/>
    </source>
</evidence>
<dbReference type="GO" id="GO:0006032">
    <property type="term" value="P:chitin catabolic process"/>
    <property type="evidence" value="ECO:0007669"/>
    <property type="project" value="UniProtKB-KW"/>
</dbReference>
<dbReference type="Gene3D" id="3.20.20.80">
    <property type="entry name" value="Glycosidases"/>
    <property type="match status" value="1"/>
</dbReference>
<evidence type="ECO:0000256" key="3">
    <source>
        <dbReference type="ARBA" id="ARBA00012729"/>
    </source>
</evidence>
<evidence type="ECO:0000256" key="9">
    <source>
        <dbReference type="ARBA" id="ARBA00023326"/>
    </source>
</evidence>
<comment type="similarity">
    <text evidence="11">Belongs to the glycosyl hydrolase 18 family.</text>
</comment>
<dbReference type="SUPFAM" id="SSF51445">
    <property type="entry name" value="(Trans)glycosidases"/>
    <property type="match status" value="1"/>
</dbReference>
<evidence type="ECO:0000256" key="7">
    <source>
        <dbReference type="ARBA" id="ARBA00023277"/>
    </source>
</evidence>
<dbReference type="InterPro" id="IPR050314">
    <property type="entry name" value="Glycosyl_Hydrlase_18"/>
</dbReference>
<dbReference type="FunFam" id="3.20.20.80:FF:000075">
    <property type="entry name" value="Sporulation-specific chitinase"/>
    <property type="match status" value="1"/>
</dbReference>
<keyword evidence="6" id="KW-0146">Chitin degradation</keyword>
<evidence type="ECO:0000256" key="4">
    <source>
        <dbReference type="ARBA" id="ARBA00022525"/>
    </source>
</evidence>
<dbReference type="GeneID" id="37043293"/>
<dbReference type="PANTHER" id="PTHR11177">
    <property type="entry name" value="CHITINASE"/>
    <property type="match status" value="1"/>
</dbReference>
<evidence type="ECO:0000313" key="13">
    <source>
        <dbReference type="EMBL" id="PWN92365.1"/>
    </source>
</evidence>